<organism evidence="1 2">
    <name type="scientific">Lupinus albus</name>
    <name type="common">White lupine</name>
    <name type="synonym">Lupinus termis</name>
    <dbReference type="NCBI Taxonomy" id="3870"/>
    <lineage>
        <taxon>Eukaryota</taxon>
        <taxon>Viridiplantae</taxon>
        <taxon>Streptophyta</taxon>
        <taxon>Embryophyta</taxon>
        <taxon>Tracheophyta</taxon>
        <taxon>Spermatophyta</taxon>
        <taxon>Magnoliopsida</taxon>
        <taxon>eudicotyledons</taxon>
        <taxon>Gunneridae</taxon>
        <taxon>Pentapetalae</taxon>
        <taxon>rosids</taxon>
        <taxon>fabids</taxon>
        <taxon>Fabales</taxon>
        <taxon>Fabaceae</taxon>
        <taxon>Papilionoideae</taxon>
        <taxon>50 kb inversion clade</taxon>
        <taxon>genistoids sensu lato</taxon>
        <taxon>core genistoids</taxon>
        <taxon>Genisteae</taxon>
        <taxon>Lupinus</taxon>
    </lineage>
</organism>
<dbReference type="OrthoDB" id="1927989at2759"/>
<gene>
    <name evidence="1" type="ORF">Lalb_Chr05g0226601</name>
</gene>
<dbReference type="EMBL" id="WOCE01000005">
    <property type="protein sequence ID" value="KAE9614313.1"/>
    <property type="molecule type" value="Genomic_DNA"/>
</dbReference>
<evidence type="ECO:0000313" key="1">
    <source>
        <dbReference type="EMBL" id="KAE9614313.1"/>
    </source>
</evidence>
<accession>A0A6A5MIT3</accession>
<comment type="caution">
    <text evidence="1">The sequence shown here is derived from an EMBL/GenBank/DDBJ whole genome shotgun (WGS) entry which is preliminary data.</text>
</comment>
<keyword evidence="2" id="KW-1185">Reference proteome</keyword>
<evidence type="ECO:0000313" key="2">
    <source>
        <dbReference type="Proteomes" id="UP000447434"/>
    </source>
</evidence>
<dbReference type="AlphaFoldDB" id="A0A6A5MIT3"/>
<dbReference type="PANTHER" id="PTHR31722">
    <property type="entry name" value="OS06G0675200 PROTEIN"/>
    <property type="match status" value="1"/>
</dbReference>
<name>A0A6A5MIT3_LUPAL</name>
<protein>
    <submittedName>
        <fullName evidence="1">Uncharacterized protein</fullName>
    </submittedName>
</protein>
<dbReference type="Proteomes" id="UP000447434">
    <property type="component" value="Chromosome 5"/>
</dbReference>
<sequence>MACLNMYNSEFNSHHHHNQCVPMMSPRISFSNDFVDTQQAMNQERGNPRSDSSLVSSDFEFSVTNYNMMSADELFSKGRLLPFKDNNKMHKGTTTLREELLVDEDEEEYQEFSLRPSKGSSSTRWKGFLGLRKSHIGSKKVDKSEGSSDRDVEGRRSELINEGARLNITPQDLFNEGGSSCIDMEIGIQNYG</sequence>
<dbReference type="PANTHER" id="PTHR31722:SF62">
    <property type="entry name" value="EMB|CAB62433.1"/>
    <property type="match status" value="1"/>
</dbReference>
<reference evidence="2" key="1">
    <citation type="journal article" date="2020" name="Nat. Commun.">
        <title>Genome sequence of the cluster root forming white lupin.</title>
        <authorList>
            <person name="Hufnagel B."/>
            <person name="Marques A."/>
            <person name="Soriano A."/>
            <person name="Marques L."/>
            <person name="Divol F."/>
            <person name="Doumas P."/>
            <person name="Sallet E."/>
            <person name="Mancinotti D."/>
            <person name="Carrere S."/>
            <person name="Marande W."/>
            <person name="Arribat S."/>
            <person name="Keller J."/>
            <person name="Huneau C."/>
            <person name="Blein T."/>
            <person name="Aime D."/>
            <person name="Laguerre M."/>
            <person name="Taylor J."/>
            <person name="Schubert V."/>
            <person name="Nelson M."/>
            <person name="Geu-Flores F."/>
            <person name="Crespi M."/>
            <person name="Gallardo-Guerrero K."/>
            <person name="Delaux P.-M."/>
            <person name="Salse J."/>
            <person name="Berges H."/>
            <person name="Guyot R."/>
            <person name="Gouzy J."/>
            <person name="Peret B."/>
        </authorList>
    </citation>
    <scope>NUCLEOTIDE SEQUENCE [LARGE SCALE GENOMIC DNA]</scope>
    <source>
        <strain evidence="2">cv. Amiga</strain>
    </source>
</reference>
<proteinExistence type="predicted"/>